<dbReference type="AlphaFoldDB" id="A0A1C5JM90"/>
<feature type="region of interest" description="Disordered" evidence="1">
    <location>
        <begin position="203"/>
        <end position="254"/>
    </location>
</feature>
<evidence type="ECO:0000313" key="2">
    <source>
        <dbReference type="EMBL" id="SCG71714.1"/>
    </source>
</evidence>
<dbReference type="Proteomes" id="UP000199408">
    <property type="component" value="Unassembled WGS sequence"/>
</dbReference>
<feature type="compositionally biased region" description="Low complexity" evidence="1">
    <location>
        <begin position="243"/>
        <end position="254"/>
    </location>
</feature>
<protein>
    <submittedName>
        <fullName evidence="2">Uncharacterized protein</fullName>
    </submittedName>
</protein>
<dbReference type="RefSeq" id="WP_245675762.1">
    <property type="nucleotide sequence ID" value="NZ_FMDN01000047.1"/>
</dbReference>
<name>A0A1C5JM90_9ACTN</name>
<accession>A0A1C5JM90</accession>
<dbReference type="EMBL" id="FMDN01000047">
    <property type="protein sequence ID" value="SCG71714.1"/>
    <property type="molecule type" value="Genomic_DNA"/>
</dbReference>
<keyword evidence="3" id="KW-1185">Reference proteome</keyword>
<evidence type="ECO:0000256" key="1">
    <source>
        <dbReference type="SAM" id="MobiDB-lite"/>
    </source>
</evidence>
<gene>
    <name evidence="2" type="ORF">GA0070560_1476</name>
</gene>
<evidence type="ECO:0000313" key="3">
    <source>
        <dbReference type="Proteomes" id="UP000199408"/>
    </source>
</evidence>
<sequence length="254" mass="28373">MSEYQYYEFAAVDRPLTGRERAELRSMSTRADITATSFVNTYEWGNFKGDPRTLMERYFDAHLYLANWGTRRLMLRLPKHVLDLATVARYCQGDSASAWTADTHVIIDLHDEDEDGTDEWDLDGHGLLTSIIPVRAGLAAGDLRLLYLAWLRCVQSEDVAGDEPEPPVPAGLDTLDAPLTAVAQFLRIDPDLIAAAAAGSVAGRLRRTDRRTTTEVGRRAARPGQGRHPDRPDHRRRQPPAQPTAAPLPRRTPH</sequence>
<proteinExistence type="predicted"/>
<dbReference type="STRING" id="47864.GA0070560_1476"/>
<reference evidence="3" key="1">
    <citation type="submission" date="2016-06" db="EMBL/GenBank/DDBJ databases">
        <authorList>
            <person name="Varghese N."/>
        </authorList>
    </citation>
    <scope>NUCLEOTIDE SEQUENCE [LARGE SCALE GENOMIC DNA]</scope>
    <source>
        <strain evidence="3">DSM 43171</strain>
    </source>
</reference>
<organism evidence="2 3">
    <name type="scientific">Micromonospora halophytica</name>
    <dbReference type="NCBI Taxonomy" id="47864"/>
    <lineage>
        <taxon>Bacteria</taxon>
        <taxon>Bacillati</taxon>
        <taxon>Actinomycetota</taxon>
        <taxon>Actinomycetes</taxon>
        <taxon>Micromonosporales</taxon>
        <taxon>Micromonosporaceae</taxon>
        <taxon>Micromonospora</taxon>
    </lineage>
</organism>